<protein>
    <recommendedName>
        <fullName evidence="3">Transposase domain-containing protein</fullName>
    </recommendedName>
</protein>
<organism evidence="1 2">
    <name type="scientific">Ooceraea biroi</name>
    <name type="common">Clonal raider ant</name>
    <name type="synonym">Cerapachys biroi</name>
    <dbReference type="NCBI Taxonomy" id="2015173"/>
    <lineage>
        <taxon>Eukaryota</taxon>
        <taxon>Metazoa</taxon>
        <taxon>Ecdysozoa</taxon>
        <taxon>Arthropoda</taxon>
        <taxon>Hexapoda</taxon>
        <taxon>Insecta</taxon>
        <taxon>Pterygota</taxon>
        <taxon>Neoptera</taxon>
        <taxon>Endopterygota</taxon>
        <taxon>Hymenoptera</taxon>
        <taxon>Apocrita</taxon>
        <taxon>Aculeata</taxon>
        <taxon>Formicoidea</taxon>
        <taxon>Formicidae</taxon>
        <taxon>Dorylinae</taxon>
        <taxon>Ooceraea</taxon>
    </lineage>
</organism>
<dbReference type="EMBL" id="KK107493">
    <property type="protein sequence ID" value="EZA49868.1"/>
    <property type="molecule type" value="Genomic_DNA"/>
</dbReference>
<evidence type="ECO:0000313" key="2">
    <source>
        <dbReference type="Proteomes" id="UP000053097"/>
    </source>
</evidence>
<evidence type="ECO:0008006" key="3">
    <source>
        <dbReference type="Google" id="ProtNLM"/>
    </source>
</evidence>
<reference evidence="1 2" key="1">
    <citation type="journal article" date="2014" name="Curr. Biol.">
        <title>The genome of the clonal raider ant Cerapachys biroi.</title>
        <authorList>
            <person name="Oxley P.R."/>
            <person name="Ji L."/>
            <person name="Fetter-Pruneda I."/>
            <person name="McKenzie S.K."/>
            <person name="Li C."/>
            <person name="Hu H."/>
            <person name="Zhang G."/>
            <person name="Kronauer D.J."/>
        </authorList>
    </citation>
    <scope>NUCLEOTIDE SEQUENCE [LARGE SCALE GENOMIC DNA]</scope>
</reference>
<dbReference type="OrthoDB" id="10028922at2759"/>
<dbReference type="AlphaFoldDB" id="A0A026W1H4"/>
<sequence length="255" mass="29109">MHTPRSVTINKMTTMGNGSYIHFGLVIGLQRSIGKYLEQIANSVKLLINSDGMSLSKSSRSQFWLILVSIQAEVYTKPFVVGIYHGYSKPRNANEFLRSFVNEMTEIQQNGFFYGGKKYLIEIAGIVCDAPAMAFFMSTKSHSGYFSCHKCTQEGEYINSVVFPETNFTMRTDESFRNKTQEEHHTGDTILQELNIDMVSQVASDYMHLIYENESMCWWPPSSVKNVSTLISKRVDPDKVMELNVCDNTKILWLE</sequence>
<evidence type="ECO:0000313" key="1">
    <source>
        <dbReference type="EMBL" id="EZA49868.1"/>
    </source>
</evidence>
<dbReference type="STRING" id="2015173.A0A026W1H4"/>
<gene>
    <name evidence="1" type="ORF">X777_11749</name>
</gene>
<dbReference type="PANTHER" id="PTHR33053">
    <property type="entry name" value="PROTEIN, PUTATIVE-RELATED"/>
    <property type="match status" value="1"/>
</dbReference>
<dbReference type="OMA" id="QIMENTH"/>
<name>A0A026W1H4_OOCBI</name>
<keyword evidence="2" id="KW-1185">Reference proteome</keyword>
<proteinExistence type="predicted"/>
<accession>A0A026W1H4</accession>
<dbReference type="Proteomes" id="UP000053097">
    <property type="component" value="Unassembled WGS sequence"/>
</dbReference>